<evidence type="ECO:0000256" key="5">
    <source>
        <dbReference type="ARBA" id="ARBA00022968"/>
    </source>
</evidence>
<feature type="chain" id="PRO_5035433414" description="Glycoprotein endo-alpha-1,2-mannosidase" evidence="9">
    <location>
        <begin position="23"/>
        <end position="379"/>
    </location>
</feature>
<organism evidence="10 11">
    <name type="scientific">Ignelater luminosus</name>
    <name type="common">Cucubano</name>
    <name type="synonym">Pyrophorus luminosus</name>
    <dbReference type="NCBI Taxonomy" id="2038154"/>
    <lineage>
        <taxon>Eukaryota</taxon>
        <taxon>Metazoa</taxon>
        <taxon>Ecdysozoa</taxon>
        <taxon>Arthropoda</taxon>
        <taxon>Hexapoda</taxon>
        <taxon>Insecta</taxon>
        <taxon>Pterygota</taxon>
        <taxon>Neoptera</taxon>
        <taxon>Endopterygota</taxon>
        <taxon>Coleoptera</taxon>
        <taxon>Polyphaga</taxon>
        <taxon>Elateriformia</taxon>
        <taxon>Elateroidea</taxon>
        <taxon>Elateridae</taxon>
        <taxon>Agrypninae</taxon>
        <taxon>Pyrophorini</taxon>
        <taxon>Ignelater</taxon>
    </lineage>
</organism>
<dbReference type="EMBL" id="VTPC01003273">
    <property type="protein sequence ID" value="KAF2898771.1"/>
    <property type="molecule type" value="Genomic_DNA"/>
</dbReference>
<keyword evidence="5" id="KW-0735">Signal-anchor</keyword>
<reference evidence="10" key="1">
    <citation type="submission" date="2019-08" db="EMBL/GenBank/DDBJ databases">
        <title>The genome of the North American firefly Photinus pyralis.</title>
        <authorList>
            <consortium name="Photinus pyralis genome working group"/>
            <person name="Fallon T.R."/>
            <person name="Sander Lower S.E."/>
            <person name="Weng J.-K."/>
        </authorList>
    </citation>
    <scope>NUCLEOTIDE SEQUENCE</scope>
    <source>
        <strain evidence="10">TRF0915ILg1</strain>
        <tissue evidence="10">Whole body</tissue>
    </source>
</reference>
<comment type="caution">
    <text evidence="10">The sequence shown here is derived from an EMBL/GenBank/DDBJ whole genome shotgun (WGS) entry which is preliminary data.</text>
</comment>
<keyword evidence="3" id="KW-0812">Transmembrane</keyword>
<accession>A0A8K0GGW7</accession>
<comment type="subcellular location">
    <subcellularLocation>
        <location evidence="1">Golgi apparatus membrane</location>
        <topology evidence="1">Single-pass type II membrane protein</topology>
    </subcellularLocation>
</comment>
<name>A0A8K0GGW7_IGNLU</name>
<evidence type="ECO:0000256" key="7">
    <source>
        <dbReference type="ARBA" id="ARBA00023034"/>
    </source>
</evidence>
<keyword evidence="9" id="KW-0732">Signal</keyword>
<dbReference type="GO" id="GO:0004559">
    <property type="term" value="F:alpha-mannosidase activity"/>
    <property type="evidence" value="ECO:0007669"/>
    <property type="project" value="TreeGrafter"/>
</dbReference>
<comment type="similarity">
    <text evidence="2">Belongs to the glycosyl hydrolase 99 family.</text>
</comment>
<proteinExistence type="inferred from homology"/>
<evidence type="ECO:0000256" key="6">
    <source>
        <dbReference type="ARBA" id="ARBA00022989"/>
    </source>
</evidence>
<keyword evidence="7" id="KW-0333">Golgi apparatus</keyword>
<keyword evidence="6" id="KW-1133">Transmembrane helix</keyword>
<evidence type="ECO:0000256" key="3">
    <source>
        <dbReference type="ARBA" id="ARBA00022692"/>
    </source>
</evidence>
<dbReference type="OrthoDB" id="406152at2759"/>
<sequence>MTKTQIAFLIAFGLSLLFYLLPRKEYESVVISEPSITLPTGKVHIFYDASFRNKTFDGAFLNWYTNSSTEKYDAAFYPELGLYSSKDPKVIDLHMKQIQSTGVGVVVVSWWPDDFERSPPMSLILEHAQKYGLKVTVHIQNYPNRTLHNLMTNFVKILKMYDAHPAFYKLKVPSKKRPLPLIYIYEPLAFNPNKWNLLLSSTSNFTIRETRFDALFIGLIVEDTDQYVVTNSNFDGFYTWLSLCRSTYASTWYNWPYIQDFARDRGLIFIPSVSPGYDYRLSSDNINPRLIPPRIARNSGMYYNNAWSRAVVSRSKFVAINSFNGWLEGTQIEPAETSEKAYTLLKTNFEDYTPENSDVYLQMTREWVIEFSNRSLYRP</sequence>
<protein>
    <recommendedName>
        <fullName evidence="12">Glycoprotein endo-alpha-1,2-mannosidase</fullName>
    </recommendedName>
</protein>
<evidence type="ECO:0000256" key="1">
    <source>
        <dbReference type="ARBA" id="ARBA00004323"/>
    </source>
</evidence>
<dbReference type="InterPro" id="IPR026071">
    <property type="entry name" value="Glyco_Hydrolase_99"/>
</dbReference>
<feature type="signal peptide" evidence="9">
    <location>
        <begin position="1"/>
        <end position="22"/>
    </location>
</feature>
<evidence type="ECO:0000256" key="8">
    <source>
        <dbReference type="ARBA" id="ARBA00023136"/>
    </source>
</evidence>
<evidence type="ECO:0008006" key="12">
    <source>
        <dbReference type="Google" id="ProtNLM"/>
    </source>
</evidence>
<keyword evidence="4" id="KW-0378">Hydrolase</keyword>
<gene>
    <name evidence="10" type="ORF">ILUMI_07404</name>
</gene>
<evidence type="ECO:0000256" key="2">
    <source>
        <dbReference type="ARBA" id="ARBA00009559"/>
    </source>
</evidence>
<dbReference type="PANTHER" id="PTHR13572">
    <property type="entry name" value="ENDO-ALPHA-1,2-MANNOSIDASE"/>
    <property type="match status" value="1"/>
</dbReference>
<evidence type="ECO:0000256" key="9">
    <source>
        <dbReference type="SAM" id="SignalP"/>
    </source>
</evidence>
<dbReference type="AlphaFoldDB" id="A0A8K0GGW7"/>
<evidence type="ECO:0000313" key="10">
    <source>
        <dbReference type="EMBL" id="KAF2898771.1"/>
    </source>
</evidence>
<evidence type="ECO:0000313" key="11">
    <source>
        <dbReference type="Proteomes" id="UP000801492"/>
    </source>
</evidence>
<dbReference type="Gene3D" id="3.20.20.80">
    <property type="entry name" value="Glycosidases"/>
    <property type="match status" value="1"/>
</dbReference>
<keyword evidence="8" id="KW-0472">Membrane</keyword>
<evidence type="ECO:0000256" key="4">
    <source>
        <dbReference type="ARBA" id="ARBA00022801"/>
    </source>
</evidence>
<dbReference type="Pfam" id="PF16317">
    <property type="entry name" value="Glyco_hydro_99"/>
    <property type="match status" value="1"/>
</dbReference>
<dbReference type="PANTHER" id="PTHR13572:SF4">
    <property type="entry name" value="RE57134P"/>
    <property type="match status" value="1"/>
</dbReference>
<keyword evidence="11" id="KW-1185">Reference proteome</keyword>
<dbReference type="Proteomes" id="UP000801492">
    <property type="component" value="Unassembled WGS sequence"/>
</dbReference>
<dbReference type="GO" id="GO:0000139">
    <property type="term" value="C:Golgi membrane"/>
    <property type="evidence" value="ECO:0007669"/>
    <property type="project" value="UniProtKB-SubCell"/>
</dbReference>